<gene>
    <name evidence="1" type="ORF">I206_06233</name>
</gene>
<dbReference type="PANTHER" id="PTHR14614:SF162">
    <property type="entry name" value="EXPRESSED PROTEIN"/>
    <property type="match status" value="1"/>
</dbReference>
<dbReference type="PANTHER" id="PTHR14614">
    <property type="entry name" value="HEPATOCELLULAR CARCINOMA-ASSOCIATED ANTIGEN"/>
    <property type="match status" value="1"/>
</dbReference>
<dbReference type="InterPro" id="IPR019410">
    <property type="entry name" value="Methyltransf_16"/>
</dbReference>
<evidence type="ECO:0000313" key="1">
    <source>
        <dbReference type="EMBL" id="OCF47337.1"/>
    </source>
</evidence>
<organism evidence="1">
    <name type="scientific">Kwoniella pini CBS 10737</name>
    <dbReference type="NCBI Taxonomy" id="1296096"/>
    <lineage>
        <taxon>Eukaryota</taxon>
        <taxon>Fungi</taxon>
        <taxon>Dikarya</taxon>
        <taxon>Basidiomycota</taxon>
        <taxon>Agaricomycotina</taxon>
        <taxon>Tremellomycetes</taxon>
        <taxon>Tremellales</taxon>
        <taxon>Cryptococcaceae</taxon>
        <taxon>Kwoniella</taxon>
    </lineage>
</organism>
<dbReference type="OrthoDB" id="194386at2759"/>
<sequence length="293" mass="34375">MTQPIPASETKHLNQLNHPLIYPFENVIIPLKQISLNKEGKSTGTTGTTLWLSSQILSLYLCTNVFNSNEKKKGEKKKKKKKKILELGSGIGYSSLNLLSKGFKLISTDIQPILNDVLKPNLIEGIKILNENEIKINIEEDLKFIELNWIKISNLYDNYIFEKNNLNNLIEIENFKKEFEFEYFKEINFIILSDTFYTIELIKPLWKTLILISIFSSNTSKNKKSNLPIIYISLERRDSILIDKALDEGKNLGFNLKQIHKLTLKKEIEKYWNNWKDEDWDDIEIWKCRWKGK</sequence>
<proteinExistence type="predicted"/>
<dbReference type="GO" id="GO:0005634">
    <property type="term" value="C:nucleus"/>
    <property type="evidence" value="ECO:0007669"/>
    <property type="project" value="TreeGrafter"/>
</dbReference>
<protein>
    <submittedName>
        <fullName evidence="1">Uncharacterized protein</fullName>
    </submittedName>
</protein>
<dbReference type="STRING" id="1296096.A0A1B9HVN3"/>
<dbReference type="GO" id="GO:0005737">
    <property type="term" value="C:cytoplasm"/>
    <property type="evidence" value="ECO:0007669"/>
    <property type="project" value="TreeGrafter"/>
</dbReference>
<dbReference type="InterPro" id="IPR029063">
    <property type="entry name" value="SAM-dependent_MTases_sf"/>
</dbReference>
<reference evidence="1" key="2">
    <citation type="submission" date="2016-07" db="EMBL/GenBank/DDBJ databases">
        <title>Evolution of pathogenesis and genome organization in the Tremellales.</title>
        <authorList>
            <person name="Cuomo C."/>
            <person name="Litvintseva A."/>
            <person name="Heitman J."/>
            <person name="Chen Y."/>
            <person name="Sun S."/>
            <person name="Springer D."/>
            <person name="Dromer F."/>
            <person name="Young S."/>
            <person name="Zeng Q."/>
            <person name="Chapman S."/>
            <person name="Gujja S."/>
            <person name="Saif S."/>
            <person name="Birren B."/>
        </authorList>
    </citation>
    <scope>NUCLEOTIDE SEQUENCE</scope>
    <source>
        <strain evidence="1">CBS 10737</strain>
    </source>
</reference>
<dbReference type="SUPFAM" id="SSF53335">
    <property type="entry name" value="S-adenosyl-L-methionine-dependent methyltransferases"/>
    <property type="match status" value="1"/>
</dbReference>
<accession>A0A1B9HVN3</accession>
<dbReference type="GO" id="GO:0008757">
    <property type="term" value="F:S-adenosylmethionine-dependent methyltransferase activity"/>
    <property type="evidence" value="ECO:0007669"/>
    <property type="project" value="UniProtKB-ARBA"/>
</dbReference>
<dbReference type="Gene3D" id="3.40.50.150">
    <property type="entry name" value="Vaccinia Virus protein VP39"/>
    <property type="match status" value="1"/>
</dbReference>
<dbReference type="EMBL" id="KV700116">
    <property type="protein sequence ID" value="OCF47337.1"/>
    <property type="molecule type" value="Genomic_DNA"/>
</dbReference>
<dbReference type="AlphaFoldDB" id="A0A1B9HVN3"/>
<reference evidence="1" key="1">
    <citation type="submission" date="2013-07" db="EMBL/GenBank/DDBJ databases">
        <title>The Genome Sequence of Cryptococcus pinus CBS10737.</title>
        <authorList>
            <consortium name="The Broad Institute Genome Sequencing Platform"/>
            <person name="Cuomo C."/>
            <person name="Litvintseva A."/>
            <person name="Chen Y."/>
            <person name="Heitman J."/>
            <person name="Sun S."/>
            <person name="Springer D."/>
            <person name="Dromer F."/>
            <person name="Young S.K."/>
            <person name="Zeng Q."/>
            <person name="Gargeya S."/>
            <person name="Fitzgerald M."/>
            <person name="Abouelleil A."/>
            <person name="Alvarado L."/>
            <person name="Berlin A.M."/>
            <person name="Chapman S.B."/>
            <person name="Dewar J."/>
            <person name="Goldberg J."/>
            <person name="Griggs A."/>
            <person name="Gujja S."/>
            <person name="Hansen M."/>
            <person name="Howarth C."/>
            <person name="Imamovic A."/>
            <person name="Larimer J."/>
            <person name="McCowan C."/>
            <person name="Murphy C."/>
            <person name="Pearson M."/>
            <person name="Priest M."/>
            <person name="Roberts A."/>
            <person name="Saif S."/>
            <person name="Shea T."/>
            <person name="Sykes S."/>
            <person name="Wortman J."/>
            <person name="Nusbaum C."/>
            <person name="Birren B."/>
        </authorList>
    </citation>
    <scope>NUCLEOTIDE SEQUENCE [LARGE SCALE GENOMIC DNA]</scope>
    <source>
        <strain evidence="1">CBS 10737</strain>
    </source>
</reference>
<dbReference type="Pfam" id="PF10294">
    <property type="entry name" value="Methyltransf_16"/>
    <property type="match status" value="1"/>
</dbReference>
<name>A0A1B9HVN3_9TREE</name>